<sequence>MEEKLRVAAYCRVSTEKDDQVNSLQNQRQYFSALIDRHAGWTLHEVYFDEGLSGTTVKHRSGFHRMIADAECGAFSLVLTKEVSRFARNTVDTLSYTRRLRQLGVGVIFTVDNIDTRDNDGELRLSIMATLAQEESRKISERVKWGQRRSMEQGVVFGRDLLGYTVRDGHLFVNQEEAEVVRLIFHKYLDEGKGTHVIARELQEAGIPPKRARVWSNTVILRVLRNEKYVGDLCQKKTCTPDYLTHAKTRTREKTELVYLRAHHEPILDRATWDRAQAELARRSPCPARKQQYANRYWCSGKIVCGVCGRHFVSRTKKRKDGTIYRAWRCRAAAEHGACKSDGRGGTIGCSSASVYEKVLLACAASALDAVWADKRAWKQELLKELEQTAQTAQLPDPAGLYRQIDKLEAKKLRAVDLTLDGTLTQEELKRQKQLYDASLTRLRGQIRALEARRAAQPTAADCLRVWAEALEQMTDGTACTPLYREVVECILVEPGSFLTLRLAGVPFGIRLHYRVSGRMDTYRVEVDALFAAALPACANPIPT</sequence>
<dbReference type="PROSITE" id="PS51737">
    <property type="entry name" value="RECOMBINASE_DNA_BIND"/>
    <property type="match status" value="1"/>
</dbReference>
<dbReference type="PANTHER" id="PTHR30461">
    <property type="entry name" value="DNA-INVERTASE FROM LAMBDOID PROPHAGE"/>
    <property type="match status" value="1"/>
</dbReference>
<dbReference type="PROSITE" id="PS51736">
    <property type="entry name" value="RECOMBINASES_3"/>
    <property type="match status" value="1"/>
</dbReference>
<feature type="domain" description="Resolvase/invertase-type recombinase catalytic" evidence="1">
    <location>
        <begin position="6"/>
        <end position="154"/>
    </location>
</feature>
<dbReference type="CDD" id="cd00338">
    <property type="entry name" value="Ser_Recombinase"/>
    <property type="match status" value="1"/>
</dbReference>
<dbReference type="RefSeq" id="WP_275846183.1">
    <property type="nucleotide sequence ID" value="NZ_CP135996.1"/>
</dbReference>
<evidence type="ECO:0000313" key="4">
    <source>
        <dbReference type="Proteomes" id="UP001300604"/>
    </source>
</evidence>
<dbReference type="Pfam" id="PF00239">
    <property type="entry name" value="Resolvase"/>
    <property type="match status" value="1"/>
</dbReference>
<reference evidence="4" key="3">
    <citation type="submission" date="2024-06" db="EMBL/GenBank/DDBJ databases">
        <authorList>
            <person name="Zeng C."/>
        </authorList>
    </citation>
    <scope>NUCLEOTIDE SEQUENCE [LARGE SCALE GENOMIC DNA]</scope>
    <source>
        <strain evidence="4">ZCY20-5</strain>
    </source>
</reference>
<dbReference type="GO" id="GO:0000150">
    <property type="term" value="F:DNA strand exchange activity"/>
    <property type="evidence" value="ECO:0007669"/>
    <property type="project" value="InterPro"/>
</dbReference>
<feature type="domain" description="Recombinase" evidence="2">
    <location>
        <begin position="161"/>
        <end position="286"/>
    </location>
</feature>
<dbReference type="Gene3D" id="3.40.50.1390">
    <property type="entry name" value="Resolvase, N-terminal catalytic domain"/>
    <property type="match status" value="1"/>
</dbReference>
<gene>
    <name evidence="3" type="ORF">PXC00_02110</name>
</gene>
<dbReference type="InterPro" id="IPR038109">
    <property type="entry name" value="DNA_bind_recomb_sf"/>
</dbReference>
<dbReference type="EMBL" id="CP135996">
    <property type="protein sequence ID" value="WOC32689.1"/>
    <property type="molecule type" value="Genomic_DNA"/>
</dbReference>
<keyword evidence="4" id="KW-1185">Reference proteome</keyword>
<dbReference type="InterPro" id="IPR006119">
    <property type="entry name" value="Resolv_N"/>
</dbReference>
<dbReference type="GO" id="GO:0003677">
    <property type="term" value="F:DNA binding"/>
    <property type="evidence" value="ECO:0007669"/>
    <property type="project" value="InterPro"/>
</dbReference>
<proteinExistence type="predicted"/>
<protein>
    <submittedName>
        <fullName evidence="3">Recombinase family protein</fullName>
    </submittedName>
</protein>
<evidence type="ECO:0000259" key="2">
    <source>
        <dbReference type="PROSITE" id="PS51737"/>
    </source>
</evidence>
<dbReference type="SUPFAM" id="SSF53041">
    <property type="entry name" value="Resolvase-like"/>
    <property type="match status" value="1"/>
</dbReference>
<evidence type="ECO:0000259" key="1">
    <source>
        <dbReference type="PROSITE" id="PS51736"/>
    </source>
</evidence>
<organism evidence="3 4">
    <name type="scientific">Caproicibacterium argilliputei</name>
    <dbReference type="NCBI Taxonomy" id="3030016"/>
    <lineage>
        <taxon>Bacteria</taxon>
        <taxon>Bacillati</taxon>
        <taxon>Bacillota</taxon>
        <taxon>Clostridia</taxon>
        <taxon>Eubacteriales</taxon>
        <taxon>Oscillospiraceae</taxon>
        <taxon>Caproicibacterium</taxon>
    </lineage>
</organism>
<dbReference type="KEGG" id="carl:PXC00_02110"/>
<dbReference type="InterPro" id="IPR011109">
    <property type="entry name" value="DNA_bind_recombinase_dom"/>
</dbReference>
<dbReference type="Pfam" id="PF07508">
    <property type="entry name" value="Recombinase"/>
    <property type="match status" value="1"/>
</dbReference>
<dbReference type="InterPro" id="IPR050639">
    <property type="entry name" value="SSR_resolvase"/>
</dbReference>
<dbReference type="SMART" id="SM00857">
    <property type="entry name" value="Resolvase"/>
    <property type="match status" value="1"/>
</dbReference>
<dbReference type="InterPro" id="IPR025827">
    <property type="entry name" value="Zn_ribbon_recom_dom"/>
</dbReference>
<dbReference type="Proteomes" id="UP001300604">
    <property type="component" value="Chromosome"/>
</dbReference>
<name>A0AA97D9F6_9FIRM</name>
<reference evidence="3 4" key="1">
    <citation type="submission" date="2024-06" db="EMBL/GenBank/DDBJ databases">
        <title>Caproicibacterium argilliputei sp. nov, a novel caproic acid producing anaerobic bacterium isolated from pit mud.</title>
        <authorList>
            <person name="Xia S."/>
        </authorList>
    </citation>
    <scope>NUCLEOTIDE SEQUENCE [LARGE SCALE GENOMIC DNA]</scope>
    <source>
        <strain evidence="3 4">ZCY20-5</strain>
    </source>
</reference>
<reference evidence="4" key="2">
    <citation type="submission" date="2024-06" db="EMBL/GenBank/DDBJ databases">
        <title>Caproicibacterium argilliputei sp. nov, a novel caproic acid producing anaerobic bacterium isolated from pit mud.</title>
        <authorList>
            <person name="Zeng C."/>
        </authorList>
    </citation>
    <scope>NUCLEOTIDE SEQUENCE [LARGE SCALE GENOMIC DNA]</scope>
    <source>
        <strain evidence="4">ZCY20-5</strain>
    </source>
</reference>
<evidence type="ECO:0000313" key="3">
    <source>
        <dbReference type="EMBL" id="WOC32689.1"/>
    </source>
</evidence>
<dbReference type="Pfam" id="PF13408">
    <property type="entry name" value="Zn_ribbon_recom"/>
    <property type="match status" value="1"/>
</dbReference>
<dbReference type="PANTHER" id="PTHR30461:SF23">
    <property type="entry name" value="DNA RECOMBINASE-RELATED"/>
    <property type="match status" value="1"/>
</dbReference>
<accession>A0AA97D9F6</accession>
<dbReference type="AlphaFoldDB" id="A0AA97D9F6"/>
<dbReference type="Gene3D" id="3.90.1750.20">
    <property type="entry name" value="Putative Large Serine Recombinase, Chain B, Domain 2"/>
    <property type="match status" value="1"/>
</dbReference>
<dbReference type="InterPro" id="IPR036162">
    <property type="entry name" value="Resolvase-like_N_sf"/>
</dbReference>